<feature type="domain" description="CheR-type methyltransferase" evidence="7">
    <location>
        <begin position="5"/>
        <end position="276"/>
    </location>
</feature>
<dbReference type="InterPro" id="IPR036804">
    <property type="entry name" value="CheR_N_sf"/>
</dbReference>
<keyword evidence="4 5" id="KW-0949">S-adenosyl-L-methionine</keyword>
<dbReference type="InterPro" id="IPR026024">
    <property type="entry name" value="Chemotaxis_MeTrfase_CheR"/>
</dbReference>
<dbReference type="Pfam" id="PF03705">
    <property type="entry name" value="CheR_N"/>
    <property type="match status" value="1"/>
</dbReference>
<comment type="catalytic activity">
    <reaction evidence="1 5">
        <text>L-glutamyl-[protein] + S-adenosyl-L-methionine = [protein]-L-glutamate 5-O-methyl ester + S-adenosyl-L-homocysteine</text>
        <dbReference type="Rhea" id="RHEA:24452"/>
        <dbReference type="Rhea" id="RHEA-COMP:10208"/>
        <dbReference type="Rhea" id="RHEA-COMP:10311"/>
        <dbReference type="ChEBI" id="CHEBI:29973"/>
        <dbReference type="ChEBI" id="CHEBI:57856"/>
        <dbReference type="ChEBI" id="CHEBI:59789"/>
        <dbReference type="ChEBI" id="CHEBI:82795"/>
        <dbReference type="EC" id="2.1.1.80"/>
    </reaction>
</comment>
<feature type="binding site" evidence="6">
    <location>
        <position position="123"/>
    </location>
    <ligand>
        <name>S-adenosyl-L-methionine</name>
        <dbReference type="ChEBI" id="CHEBI:59789"/>
    </ligand>
</feature>
<keyword evidence="3 5" id="KW-0808">Transferase</keyword>
<dbReference type="EC" id="2.1.1.80" evidence="5"/>
<dbReference type="PROSITE" id="PS50123">
    <property type="entry name" value="CHER"/>
    <property type="match status" value="1"/>
</dbReference>
<dbReference type="PANTHER" id="PTHR24422:SF10">
    <property type="entry name" value="CHEMOTAXIS PROTEIN METHYLTRANSFERASE 2"/>
    <property type="match status" value="1"/>
</dbReference>
<dbReference type="OrthoDB" id="9816309at2"/>
<dbReference type="GO" id="GO:0032259">
    <property type="term" value="P:methylation"/>
    <property type="evidence" value="ECO:0007669"/>
    <property type="project" value="UniProtKB-KW"/>
</dbReference>
<dbReference type="Pfam" id="PF01739">
    <property type="entry name" value="CheR"/>
    <property type="match status" value="1"/>
</dbReference>
<dbReference type="AlphaFoldDB" id="A0A2R8B0Y7"/>
<dbReference type="GO" id="GO:0008983">
    <property type="term" value="F:protein-glutamate O-methyltransferase activity"/>
    <property type="evidence" value="ECO:0007669"/>
    <property type="project" value="UniProtKB-EC"/>
</dbReference>
<proteinExistence type="predicted"/>
<dbReference type="SUPFAM" id="SSF53335">
    <property type="entry name" value="S-adenosyl-L-methionine-dependent methyltransferases"/>
    <property type="match status" value="1"/>
</dbReference>
<dbReference type="Gene3D" id="1.10.155.10">
    <property type="entry name" value="Chemotaxis receptor methyltransferase CheR, N-terminal domain"/>
    <property type="match status" value="1"/>
</dbReference>
<feature type="binding site" evidence="6">
    <location>
        <position position="84"/>
    </location>
    <ligand>
        <name>S-adenosyl-L-methionine</name>
        <dbReference type="ChEBI" id="CHEBI:59789"/>
    </ligand>
</feature>
<dbReference type="Gene3D" id="3.40.50.150">
    <property type="entry name" value="Vaccinia Virus protein VP39"/>
    <property type="match status" value="1"/>
</dbReference>
<evidence type="ECO:0000256" key="2">
    <source>
        <dbReference type="ARBA" id="ARBA00022603"/>
    </source>
</evidence>
<evidence type="ECO:0000259" key="7">
    <source>
        <dbReference type="PROSITE" id="PS50123"/>
    </source>
</evidence>
<dbReference type="EMBL" id="OMOJ01000017">
    <property type="protein sequence ID" value="SPF81942.1"/>
    <property type="molecule type" value="Genomic_DNA"/>
</dbReference>
<feature type="binding site" evidence="6">
    <location>
        <position position="82"/>
    </location>
    <ligand>
        <name>S-adenosyl-L-methionine</name>
        <dbReference type="ChEBI" id="CHEBI:59789"/>
    </ligand>
</feature>
<feature type="binding site" evidence="6">
    <location>
        <begin position="202"/>
        <end position="203"/>
    </location>
    <ligand>
        <name>S-adenosyl-L-methionine</name>
        <dbReference type="ChEBI" id="CHEBI:59789"/>
    </ligand>
</feature>
<dbReference type="InterPro" id="IPR022642">
    <property type="entry name" value="CheR_C"/>
</dbReference>
<keyword evidence="2 5" id="KW-0489">Methyltransferase</keyword>
<evidence type="ECO:0000256" key="5">
    <source>
        <dbReference type="PIRNR" id="PIRNR000410"/>
    </source>
</evidence>
<evidence type="ECO:0000313" key="9">
    <source>
        <dbReference type="Proteomes" id="UP000244904"/>
    </source>
</evidence>
<keyword evidence="9" id="KW-1185">Reference proteome</keyword>
<dbReference type="InterPro" id="IPR000780">
    <property type="entry name" value="CheR_MeTrfase"/>
</dbReference>
<dbReference type="InterPro" id="IPR029063">
    <property type="entry name" value="SAM-dependent_MTases_sf"/>
</dbReference>
<evidence type="ECO:0000256" key="4">
    <source>
        <dbReference type="ARBA" id="ARBA00022691"/>
    </source>
</evidence>
<protein>
    <recommendedName>
        <fullName evidence="5">Chemotaxis protein methyltransferase</fullName>
        <ecNumber evidence="5">2.1.1.80</ecNumber>
    </recommendedName>
</protein>
<feature type="binding site" evidence="6">
    <location>
        <begin position="219"/>
        <end position="220"/>
    </location>
    <ligand>
        <name>S-adenosyl-L-methionine</name>
        <dbReference type="ChEBI" id="CHEBI:59789"/>
    </ligand>
</feature>
<evidence type="ECO:0000313" key="8">
    <source>
        <dbReference type="EMBL" id="SPF81942.1"/>
    </source>
</evidence>
<dbReference type="PANTHER" id="PTHR24422">
    <property type="entry name" value="CHEMOTAXIS PROTEIN METHYLTRANSFERASE"/>
    <property type="match status" value="1"/>
</dbReference>
<dbReference type="InterPro" id="IPR050903">
    <property type="entry name" value="Bact_Chemotaxis_MeTrfase"/>
</dbReference>
<dbReference type="Proteomes" id="UP000244904">
    <property type="component" value="Unassembled WGS sequence"/>
</dbReference>
<feature type="binding site" evidence="6">
    <location>
        <position position="147"/>
    </location>
    <ligand>
        <name>S-adenosyl-L-methionine</name>
        <dbReference type="ChEBI" id="CHEBI:59789"/>
    </ligand>
</feature>
<sequence length="278" mass="31036">MPNTTSAISLDLPDDVFQSISDRMQALYGIHLPPEKKPLVHSRLARRVRSLRLGSFDAYLTFLEAEDNAAERLEMLAALTTNVTSFFREAHHFRILAEQVFANRPSKAPPIKIWSAGCSTGAEPVSAAITWLENGGTLDGLRILGTDIDHKILRKAGLGEYSKSEVANLSPDRLEKFFSQTKHGNFKTSHAVQSLMTFRSLNLNEPFPFSGKFDAIFCRNVAIYFDEPTQARLWDKLSDCLMPGGVLFIGHSERLDPKTSSKLKNIGITAYQRHINGE</sequence>
<reference evidence="9" key="1">
    <citation type="submission" date="2018-03" db="EMBL/GenBank/DDBJ databases">
        <authorList>
            <person name="Rodrigo-Torres L."/>
            <person name="Arahal R. D."/>
            <person name="Lucena T."/>
        </authorList>
    </citation>
    <scope>NUCLEOTIDE SEQUENCE [LARGE SCALE GENOMIC DNA]</scope>
    <source>
        <strain evidence="9">CECT 8871</strain>
    </source>
</reference>
<dbReference type="InterPro" id="IPR022641">
    <property type="entry name" value="CheR_N"/>
</dbReference>
<accession>A0A2R8B0Y7</accession>
<feature type="binding site" evidence="6">
    <location>
        <position position="88"/>
    </location>
    <ligand>
        <name>S-adenosyl-L-methionine</name>
        <dbReference type="ChEBI" id="CHEBI:59789"/>
    </ligand>
</feature>
<dbReference type="SUPFAM" id="SSF47757">
    <property type="entry name" value="Chemotaxis receptor methyltransferase CheR, N-terminal domain"/>
    <property type="match status" value="1"/>
</dbReference>
<dbReference type="SMART" id="SM00138">
    <property type="entry name" value="MeTrc"/>
    <property type="match status" value="1"/>
</dbReference>
<name>A0A2R8B0Y7_9RHOB</name>
<organism evidence="8 9">
    <name type="scientific">Pseudoprimorskyibacter insulae</name>
    <dbReference type="NCBI Taxonomy" id="1695997"/>
    <lineage>
        <taxon>Bacteria</taxon>
        <taxon>Pseudomonadati</taxon>
        <taxon>Pseudomonadota</taxon>
        <taxon>Alphaproteobacteria</taxon>
        <taxon>Rhodobacterales</taxon>
        <taxon>Paracoccaceae</taxon>
        <taxon>Pseudoprimorskyibacter</taxon>
    </lineage>
</organism>
<dbReference type="CDD" id="cd02440">
    <property type="entry name" value="AdoMet_MTases"/>
    <property type="match status" value="1"/>
</dbReference>
<dbReference type="PIRSF" id="PIRSF000410">
    <property type="entry name" value="CheR"/>
    <property type="match status" value="1"/>
</dbReference>
<evidence type="ECO:0000256" key="1">
    <source>
        <dbReference type="ARBA" id="ARBA00001541"/>
    </source>
</evidence>
<comment type="function">
    <text evidence="5">Methylation of the membrane-bound methyl-accepting chemotaxis proteins (MCP) to form gamma-glutamyl methyl ester residues in MCP.</text>
</comment>
<gene>
    <name evidence="8" type="primary">cheR_3</name>
    <name evidence="8" type="ORF">PRI8871_03769</name>
</gene>
<evidence type="ECO:0000256" key="6">
    <source>
        <dbReference type="PIRSR" id="PIRSR000410-1"/>
    </source>
</evidence>
<dbReference type="PRINTS" id="PR00996">
    <property type="entry name" value="CHERMTFRASE"/>
</dbReference>
<evidence type="ECO:0000256" key="3">
    <source>
        <dbReference type="ARBA" id="ARBA00022679"/>
    </source>
</evidence>